<name>A0ABS2H0H7_9BACL</name>
<proteinExistence type="inferred from homology"/>
<comment type="caution">
    <text evidence="7">Lacks conserved residue(s) required for the propagation of feature annotation.</text>
</comment>
<dbReference type="NCBIfam" id="TIGR01740">
    <property type="entry name" value="pyrF"/>
    <property type="match status" value="1"/>
</dbReference>
<feature type="binding site" evidence="7">
    <location>
        <position position="29"/>
    </location>
    <ligand>
        <name>substrate</name>
    </ligand>
</feature>
<keyword evidence="5 7" id="KW-0456">Lyase</keyword>
<evidence type="ECO:0000256" key="4">
    <source>
        <dbReference type="ARBA" id="ARBA00022975"/>
    </source>
</evidence>
<evidence type="ECO:0000256" key="3">
    <source>
        <dbReference type="ARBA" id="ARBA00022793"/>
    </source>
</evidence>
<comment type="pathway">
    <text evidence="2 7 8">Pyrimidine metabolism; UMP biosynthesis via de novo pathway; UMP from orotate: step 2/2.</text>
</comment>
<evidence type="ECO:0000256" key="6">
    <source>
        <dbReference type="ARBA" id="ARBA00049157"/>
    </source>
</evidence>
<comment type="function">
    <text evidence="1 7">Catalyzes the decarboxylation of orotidine 5'-monophosphate (OMP) to uridine 5'-monophosphate (UMP).</text>
</comment>
<dbReference type="Pfam" id="PF00215">
    <property type="entry name" value="OMPdecase"/>
    <property type="match status" value="1"/>
</dbReference>
<organism evidence="10 11">
    <name type="scientific">Paenibacillus rhizolycopersici</name>
    <dbReference type="NCBI Taxonomy" id="2780073"/>
    <lineage>
        <taxon>Bacteria</taxon>
        <taxon>Bacillati</taxon>
        <taxon>Bacillota</taxon>
        <taxon>Bacilli</taxon>
        <taxon>Bacillales</taxon>
        <taxon>Paenibacillaceae</taxon>
        <taxon>Paenibacillus</taxon>
    </lineage>
</organism>
<dbReference type="EC" id="4.1.1.23" evidence="7"/>
<evidence type="ECO:0000256" key="2">
    <source>
        <dbReference type="ARBA" id="ARBA00004861"/>
    </source>
</evidence>
<comment type="subunit">
    <text evidence="7">Homodimer.</text>
</comment>
<protein>
    <recommendedName>
        <fullName evidence="7">Orotidine 5'-phosphate decarboxylase</fullName>
        <ecNumber evidence="7">4.1.1.23</ecNumber>
    </recommendedName>
    <alternativeName>
        <fullName evidence="7">OMP decarboxylase</fullName>
        <shortName evidence="7">OMPDCase</shortName>
        <shortName evidence="7">OMPdecase</shortName>
    </alternativeName>
</protein>
<dbReference type="SUPFAM" id="SSF51366">
    <property type="entry name" value="Ribulose-phoshate binding barrel"/>
    <property type="match status" value="1"/>
</dbReference>
<dbReference type="InterPro" id="IPR018089">
    <property type="entry name" value="OMPdecase_AS"/>
</dbReference>
<dbReference type="InterPro" id="IPR014732">
    <property type="entry name" value="OMPdecase"/>
</dbReference>
<evidence type="ECO:0000256" key="8">
    <source>
        <dbReference type="RuleBase" id="RU000512"/>
    </source>
</evidence>
<feature type="binding site" evidence="7">
    <location>
        <position position="51"/>
    </location>
    <ligand>
        <name>substrate</name>
    </ligand>
</feature>
<evidence type="ECO:0000313" key="11">
    <source>
        <dbReference type="Proteomes" id="UP001516620"/>
    </source>
</evidence>
<evidence type="ECO:0000256" key="7">
    <source>
        <dbReference type="HAMAP-Rule" id="MF_01200"/>
    </source>
</evidence>
<dbReference type="PANTHER" id="PTHR32119">
    <property type="entry name" value="OROTIDINE 5'-PHOSPHATE DECARBOXYLASE"/>
    <property type="match status" value="1"/>
</dbReference>
<feature type="binding site" evidence="7">
    <location>
        <position position="235"/>
    </location>
    <ligand>
        <name>substrate</name>
    </ligand>
</feature>
<dbReference type="GO" id="GO:0004590">
    <property type="term" value="F:orotidine-5'-phosphate decarboxylase activity"/>
    <property type="evidence" value="ECO:0007669"/>
    <property type="project" value="UniProtKB-EC"/>
</dbReference>
<sequence>MLRSRKHEWRRADLRSFEDAAGKLIVGLDFPDADQARKLLKELEGIPCYMKVGLQLFYAAGPELIRELKQRGYSVFLDVKMHDIPNTVKGGANSVTKLGVDLFNVHAGGGLDMMKAAREGALAALESDRSLTMPKIIAVTQLTSTSRQVMNEEIGIPGEVERAVVHYAELARQAGLDGVVASPLEVTAIKAQCGQAFLTVTPGIRPANSPQGDQSRTLTPGEAMAQGTDYIVVARPIIAAPNPREAAESIIKEMMLS</sequence>
<evidence type="ECO:0000256" key="1">
    <source>
        <dbReference type="ARBA" id="ARBA00002356"/>
    </source>
</evidence>
<dbReference type="InterPro" id="IPR001754">
    <property type="entry name" value="OMPdeCOase_dom"/>
</dbReference>
<dbReference type="NCBIfam" id="NF001273">
    <property type="entry name" value="PRK00230.1"/>
    <property type="match status" value="1"/>
</dbReference>
<reference evidence="10 11" key="1">
    <citation type="submission" date="2021-01" db="EMBL/GenBank/DDBJ databases">
        <title>Paenibacillus sp.nov. isolated from the rhizosphere soil of tomato plant.</title>
        <authorList>
            <person name="Thin K.K."/>
            <person name="Zhang X."/>
            <person name="He S."/>
        </authorList>
    </citation>
    <scope>NUCLEOTIDE SEQUENCE [LARGE SCALE GENOMIC DNA]</scope>
    <source>
        <strain evidence="10 11">DXFW5</strain>
    </source>
</reference>
<comment type="similarity">
    <text evidence="7">Belongs to the OMP decarboxylase family. Type 1 subfamily.</text>
</comment>
<feature type="domain" description="Orotidine 5'-phosphate decarboxylase" evidence="9">
    <location>
        <begin position="23"/>
        <end position="250"/>
    </location>
</feature>
<evidence type="ECO:0000259" key="9">
    <source>
        <dbReference type="SMART" id="SM00934"/>
    </source>
</evidence>
<feature type="binding site" evidence="7">
    <location>
        <begin position="78"/>
        <end position="87"/>
    </location>
    <ligand>
        <name>substrate</name>
    </ligand>
</feature>
<dbReference type="InterPro" id="IPR013785">
    <property type="entry name" value="Aldolase_TIM"/>
</dbReference>
<comment type="catalytic activity">
    <reaction evidence="6 7 8">
        <text>orotidine 5'-phosphate + H(+) = UMP + CO2</text>
        <dbReference type="Rhea" id="RHEA:11596"/>
        <dbReference type="ChEBI" id="CHEBI:15378"/>
        <dbReference type="ChEBI" id="CHEBI:16526"/>
        <dbReference type="ChEBI" id="CHEBI:57538"/>
        <dbReference type="ChEBI" id="CHEBI:57865"/>
        <dbReference type="EC" id="4.1.1.23"/>
    </reaction>
</comment>
<dbReference type="PANTHER" id="PTHR32119:SF2">
    <property type="entry name" value="OROTIDINE 5'-PHOSPHATE DECARBOXYLASE"/>
    <property type="match status" value="1"/>
</dbReference>
<keyword evidence="4 7" id="KW-0665">Pyrimidine biosynthesis</keyword>
<keyword evidence="11" id="KW-1185">Reference proteome</keyword>
<feature type="active site" description="Proton donor" evidence="7">
    <location>
        <position position="80"/>
    </location>
</feature>
<feature type="binding site" evidence="7">
    <location>
        <position position="143"/>
    </location>
    <ligand>
        <name>substrate</name>
    </ligand>
</feature>
<feature type="binding site" evidence="7">
    <location>
        <position position="214"/>
    </location>
    <ligand>
        <name>substrate</name>
    </ligand>
</feature>
<dbReference type="Gene3D" id="3.20.20.70">
    <property type="entry name" value="Aldolase class I"/>
    <property type="match status" value="1"/>
</dbReference>
<keyword evidence="3 7" id="KW-0210">Decarboxylase</keyword>
<comment type="caution">
    <text evidence="10">The sequence shown here is derived from an EMBL/GenBank/DDBJ whole genome shotgun (WGS) entry which is preliminary data.</text>
</comment>
<dbReference type="PROSITE" id="PS00156">
    <property type="entry name" value="OMPDECASE"/>
    <property type="match status" value="1"/>
</dbReference>
<dbReference type="SMART" id="SM00934">
    <property type="entry name" value="OMPdecase"/>
    <property type="match status" value="1"/>
</dbReference>
<dbReference type="EMBL" id="JADCNN020000003">
    <property type="protein sequence ID" value="MBM6994817.1"/>
    <property type="molecule type" value="Genomic_DNA"/>
</dbReference>
<dbReference type="Proteomes" id="UP001516620">
    <property type="component" value="Unassembled WGS sequence"/>
</dbReference>
<dbReference type="CDD" id="cd04725">
    <property type="entry name" value="OMP_decarboxylase_like"/>
    <property type="match status" value="1"/>
</dbReference>
<evidence type="ECO:0000313" key="10">
    <source>
        <dbReference type="EMBL" id="MBM6994817.1"/>
    </source>
</evidence>
<evidence type="ECO:0000256" key="5">
    <source>
        <dbReference type="ARBA" id="ARBA00023239"/>
    </source>
</evidence>
<feature type="binding site" evidence="7">
    <location>
        <position position="205"/>
    </location>
    <ligand>
        <name>substrate</name>
    </ligand>
</feature>
<dbReference type="InterPro" id="IPR011060">
    <property type="entry name" value="RibuloseP-bd_barrel"/>
</dbReference>
<accession>A0ABS2H0H7</accession>
<dbReference type="HAMAP" id="MF_01200_B">
    <property type="entry name" value="OMPdecase_type1_B"/>
    <property type="match status" value="1"/>
</dbReference>
<dbReference type="InterPro" id="IPR047596">
    <property type="entry name" value="OMPdecase_bac"/>
</dbReference>
<gene>
    <name evidence="7 10" type="primary">pyrF</name>
    <name evidence="10" type="ORF">IM700_003970</name>
</gene>